<organism evidence="3 4">
    <name type="scientific">Nannocystis punicea</name>
    <dbReference type="NCBI Taxonomy" id="2995304"/>
    <lineage>
        <taxon>Bacteria</taxon>
        <taxon>Pseudomonadati</taxon>
        <taxon>Myxococcota</taxon>
        <taxon>Polyangia</taxon>
        <taxon>Nannocystales</taxon>
        <taxon>Nannocystaceae</taxon>
        <taxon>Nannocystis</taxon>
    </lineage>
</organism>
<evidence type="ECO:0000313" key="4">
    <source>
        <dbReference type="Proteomes" id="UP001164459"/>
    </source>
</evidence>
<sequence length="550" mass="56883">MRPTNLMLKRRTFLRGGAAMAAAASLPLVFSYHRTARADYGALVPDPEGILDLPAGFTYTIVSQTGDAMTDGYRVPGAPDAMGAFAGPNNTIVLMRNHELSPDASDSPYADGQDPPPEAYDPDAVGGVTRTVLDADTLEVLASNLVLVGTIRNCAGGVSPWGWLSCEENVDDGHGYVFLCKTDAETVQMPQRIVGYGRCYHEAACVDPDTLVAYLTEDRADSCLYRFVPADKADPFTGKLQALKVLDQDNFLTTNMDVTEVVQCEWVDIDEPDPAGDSLREEAQDKGAALIIRGEGIWYFEGAVYVCSTSGGPAAGGQIFKLVDGDRGTTLELLARSDDKDLLDMPDNICVAPWGEVFMAEDGDGDNFVRVLAPTGEVYDFARNAQSDSEFAGVCFSPDGKTLFVNIQGDGLTLAVRGPFPEVEQPGTTGDDSSTGSDGSTGDDTTGDGSSTDGPTTSAGTASGTDGDTGDPTTGGAPTTGDANTTTGDSTAGSTGDSASGGADGDAAGCGCDANAGDPLSHLALAAAGLAALRGVGRPAPLDDREPGDA</sequence>
<feature type="region of interest" description="Disordered" evidence="1">
    <location>
        <begin position="103"/>
        <end position="123"/>
    </location>
</feature>
<protein>
    <submittedName>
        <fullName evidence="3">DUF839 domain-containing protein</fullName>
    </submittedName>
</protein>
<dbReference type="PROSITE" id="PS51318">
    <property type="entry name" value="TAT"/>
    <property type="match status" value="1"/>
</dbReference>
<evidence type="ECO:0000256" key="1">
    <source>
        <dbReference type="SAM" id="MobiDB-lite"/>
    </source>
</evidence>
<dbReference type="SUPFAM" id="SSF63829">
    <property type="entry name" value="Calcium-dependent phosphotriesterase"/>
    <property type="match status" value="1"/>
</dbReference>
<keyword evidence="4" id="KW-1185">Reference proteome</keyword>
<evidence type="ECO:0000256" key="2">
    <source>
        <dbReference type="SAM" id="SignalP"/>
    </source>
</evidence>
<dbReference type="PANTHER" id="PTHR35399">
    <property type="entry name" value="SLR8030 PROTEIN"/>
    <property type="match status" value="1"/>
</dbReference>
<feature type="region of interest" description="Disordered" evidence="1">
    <location>
        <begin position="417"/>
        <end position="518"/>
    </location>
</feature>
<dbReference type="Proteomes" id="UP001164459">
    <property type="component" value="Chromosome"/>
</dbReference>
<dbReference type="InterPro" id="IPR006311">
    <property type="entry name" value="TAT_signal"/>
</dbReference>
<dbReference type="InterPro" id="IPR008557">
    <property type="entry name" value="PhoX"/>
</dbReference>
<keyword evidence="2" id="KW-0732">Signal</keyword>
<evidence type="ECO:0000313" key="3">
    <source>
        <dbReference type="EMBL" id="WAS90549.1"/>
    </source>
</evidence>
<accession>A0ABY7GUP3</accession>
<proteinExistence type="predicted"/>
<gene>
    <name evidence="3" type="ORF">O0S08_30550</name>
</gene>
<feature type="compositionally biased region" description="Low complexity" evidence="1">
    <location>
        <begin position="427"/>
        <end position="518"/>
    </location>
</feature>
<dbReference type="PANTHER" id="PTHR35399:SF4">
    <property type="entry name" value="MEMBRANE PROTEIN"/>
    <property type="match status" value="1"/>
</dbReference>
<feature type="chain" id="PRO_5045268599" evidence="2">
    <location>
        <begin position="22"/>
        <end position="550"/>
    </location>
</feature>
<reference evidence="3" key="1">
    <citation type="submission" date="2022-11" db="EMBL/GenBank/DDBJ databases">
        <title>Minimal conservation of predation-associated metabolite biosynthetic gene clusters underscores biosynthetic potential of Myxococcota including descriptions for ten novel species: Archangium lansinium sp. nov., Myxococcus landrumus sp. nov., Nannocystis bai.</title>
        <authorList>
            <person name="Ahearne A."/>
            <person name="Stevens C."/>
            <person name="Dowd S."/>
        </authorList>
    </citation>
    <scope>NUCLEOTIDE SEQUENCE</scope>
    <source>
        <strain evidence="3">Fl3</strain>
    </source>
</reference>
<feature type="signal peptide" evidence="2">
    <location>
        <begin position="1"/>
        <end position="21"/>
    </location>
</feature>
<name>A0ABY7GUP3_9BACT</name>
<dbReference type="RefSeq" id="WP_269032876.1">
    <property type="nucleotide sequence ID" value="NZ_CP114040.1"/>
</dbReference>
<dbReference type="EMBL" id="CP114040">
    <property type="protein sequence ID" value="WAS90549.1"/>
    <property type="molecule type" value="Genomic_DNA"/>
</dbReference>
<dbReference type="Pfam" id="PF05787">
    <property type="entry name" value="PhoX"/>
    <property type="match status" value="1"/>
</dbReference>